<keyword evidence="2" id="KW-1185">Reference proteome</keyword>
<protein>
    <submittedName>
        <fullName evidence="1">Uncharacterized protein</fullName>
    </submittedName>
</protein>
<accession>A0A9P4QYG9</accession>
<organism evidence="1 2">
    <name type="scientific">Polyplosphaeria fusca</name>
    <dbReference type="NCBI Taxonomy" id="682080"/>
    <lineage>
        <taxon>Eukaryota</taxon>
        <taxon>Fungi</taxon>
        <taxon>Dikarya</taxon>
        <taxon>Ascomycota</taxon>
        <taxon>Pezizomycotina</taxon>
        <taxon>Dothideomycetes</taxon>
        <taxon>Pleosporomycetidae</taxon>
        <taxon>Pleosporales</taxon>
        <taxon>Tetraplosphaeriaceae</taxon>
        <taxon>Polyplosphaeria</taxon>
    </lineage>
</organism>
<dbReference type="Proteomes" id="UP000799444">
    <property type="component" value="Unassembled WGS sequence"/>
</dbReference>
<proteinExistence type="predicted"/>
<sequence>MPPKPLSLLDTKRRTPRAGLRPITIHTIMLERKWRVESNRTYAKRRAHVRDHVSTPSHLLPARKEKMHSSRPCHPLALTRLTTPRALNDEERGRKNLSGSTIDPNIPIPRLDLPRVINVGLWKCASPQSSLGISKMLLFPRSRFRCQTPEVFIIASL</sequence>
<reference evidence="1" key="1">
    <citation type="journal article" date="2020" name="Stud. Mycol.">
        <title>101 Dothideomycetes genomes: a test case for predicting lifestyles and emergence of pathogens.</title>
        <authorList>
            <person name="Haridas S."/>
            <person name="Albert R."/>
            <person name="Binder M."/>
            <person name="Bloem J."/>
            <person name="Labutti K."/>
            <person name="Salamov A."/>
            <person name="Andreopoulos B."/>
            <person name="Baker S."/>
            <person name="Barry K."/>
            <person name="Bills G."/>
            <person name="Bluhm B."/>
            <person name="Cannon C."/>
            <person name="Castanera R."/>
            <person name="Culley D."/>
            <person name="Daum C."/>
            <person name="Ezra D."/>
            <person name="Gonzalez J."/>
            <person name="Henrissat B."/>
            <person name="Kuo A."/>
            <person name="Liang C."/>
            <person name="Lipzen A."/>
            <person name="Lutzoni F."/>
            <person name="Magnuson J."/>
            <person name="Mondo S."/>
            <person name="Nolan M."/>
            <person name="Ohm R."/>
            <person name="Pangilinan J."/>
            <person name="Park H.-J."/>
            <person name="Ramirez L."/>
            <person name="Alfaro M."/>
            <person name="Sun H."/>
            <person name="Tritt A."/>
            <person name="Yoshinaga Y."/>
            <person name="Zwiers L.-H."/>
            <person name="Turgeon B."/>
            <person name="Goodwin S."/>
            <person name="Spatafora J."/>
            <person name="Crous P."/>
            <person name="Grigoriev I."/>
        </authorList>
    </citation>
    <scope>NUCLEOTIDE SEQUENCE</scope>
    <source>
        <strain evidence="1">CBS 125425</strain>
    </source>
</reference>
<dbReference type="AlphaFoldDB" id="A0A9P4QYG9"/>
<comment type="caution">
    <text evidence="1">The sequence shown here is derived from an EMBL/GenBank/DDBJ whole genome shotgun (WGS) entry which is preliminary data.</text>
</comment>
<evidence type="ECO:0000313" key="2">
    <source>
        <dbReference type="Proteomes" id="UP000799444"/>
    </source>
</evidence>
<dbReference type="EMBL" id="ML996139">
    <property type="protein sequence ID" value="KAF2735159.1"/>
    <property type="molecule type" value="Genomic_DNA"/>
</dbReference>
<gene>
    <name evidence="1" type="ORF">EJ04DRAFT_221052</name>
</gene>
<name>A0A9P4QYG9_9PLEO</name>
<evidence type="ECO:0000313" key="1">
    <source>
        <dbReference type="EMBL" id="KAF2735159.1"/>
    </source>
</evidence>